<dbReference type="Proteomes" id="UP000051236">
    <property type="component" value="Unassembled WGS sequence"/>
</dbReference>
<dbReference type="InterPro" id="IPR050985">
    <property type="entry name" value="Alpha-glycosidase_related"/>
</dbReference>
<dbReference type="GO" id="GO:0004557">
    <property type="term" value="F:alpha-galactosidase activity"/>
    <property type="evidence" value="ECO:0007669"/>
    <property type="project" value="UniProtKB-UniRule"/>
</dbReference>
<protein>
    <recommendedName>
        <fullName evidence="3 6">Alpha-galactosidase</fullName>
        <ecNumber evidence="3 6">3.2.1.22</ecNumber>
    </recommendedName>
</protein>
<evidence type="ECO:0000256" key="7">
    <source>
        <dbReference type="PIRSR" id="PIRSR005536-1"/>
    </source>
</evidence>
<dbReference type="PIRSF" id="PIRSF005536">
    <property type="entry name" value="Agal"/>
    <property type="match status" value="1"/>
</dbReference>
<proteinExistence type="inferred from homology"/>
<feature type="domain" description="Glycosyl hydrolase family 36 N-terminal" evidence="9">
    <location>
        <begin position="34"/>
        <end position="292"/>
    </location>
</feature>
<dbReference type="PANTHER" id="PTHR43053:SF3">
    <property type="entry name" value="ALPHA-GALACTOSIDASE C-RELATED"/>
    <property type="match status" value="1"/>
</dbReference>
<dbReference type="PRINTS" id="PR00743">
    <property type="entry name" value="GLHYDRLASE36"/>
</dbReference>
<dbReference type="SUPFAM" id="SSF51445">
    <property type="entry name" value="(Trans)glycosidases"/>
    <property type="match status" value="1"/>
</dbReference>
<comment type="similarity">
    <text evidence="2">Belongs to the glycosyl hydrolase 36 family.</text>
</comment>
<evidence type="ECO:0000259" key="8">
    <source>
        <dbReference type="Pfam" id="PF16874"/>
    </source>
</evidence>
<dbReference type="InterPro" id="IPR038417">
    <property type="entry name" value="Alpga-gal_N_sf"/>
</dbReference>
<evidence type="ECO:0000256" key="6">
    <source>
        <dbReference type="PIRNR" id="PIRNR005536"/>
    </source>
</evidence>
<comment type="catalytic activity">
    <reaction evidence="1 6">
        <text>Hydrolysis of terminal, non-reducing alpha-D-galactose residues in alpha-D-galactosides, including galactose oligosaccharides, galactomannans and galactolipids.</text>
        <dbReference type="EC" id="3.2.1.22"/>
    </reaction>
</comment>
<sequence>MTEAKIEFDTKRRIFHLSNANISYLMQVDAGDVLGHLYYGKAIHKYHDARQTPHYYRAFSPNLPGDPGKVDRGFSKDVLNQEYSGNQTGDFRTPAIVIRAINGAEATDFRYQSYEIMAGKPHLAGLPQTYVENPKEAKTLVITLRDQTLEADLQLNYTIYADRPVITRSAKLINHGKDAFRIEKMVSCQLDFPELDLQAISLPGAHLRERQIQRQNIPQGITEFASRRGTSSHHMNPFMALVRPETTETSGEATGIQLVYSGNHQFTLEKDYVSQMHVQAGINHDDFEWQLKPGASFQTPEAILVYSQKGLNGMSNVFHHLLRERVARGKFQFAKRPVVINNWEATYFDFNAEKIMKIVDKAAQLGVELFVLDDGWFGKRDDDYRSLGDWYEYTQKLQQSKGLSGLAKQVHAKGMKFGLWFEPEMISVDSDLYRAHPDYALRVPHRAMSPSRDQFVLDFSRPEVVDNIFHQMCHVLDSETIDYVKWDMNRHLTEVYSNGLPADRQGEVAHRYMLGVYDLAERLTQRYPNILFEGCSGGGGRFDAGMLYYFPQSWTSDNTDPVERLRIQYGTSLAYPISSLTAHVAASPNHQNGRMTSLDMRGAVAFSGVFGYELDPNKLTDKEQATIARQIKFYKAHRQLIQYGNFYRLKSPFTGNEPAWEFVSPDQSEVLLFNFKVLASAQPTFSLTKLTNLDPNGTYQDQAGRQYGGDELMNLGLYNLPQMLGEYNSVPIQRGDFTADIKYFTKIN</sequence>
<dbReference type="GO" id="GO:0016052">
    <property type="term" value="P:carbohydrate catabolic process"/>
    <property type="evidence" value="ECO:0007669"/>
    <property type="project" value="InterPro"/>
</dbReference>
<evidence type="ECO:0000313" key="10">
    <source>
        <dbReference type="EMBL" id="KRM33537.1"/>
    </source>
</evidence>
<accession>A0A0R1XUF4</accession>
<name>A0A0R1XUF4_9LACO</name>
<dbReference type="RefSeq" id="WP_057002610.1">
    <property type="nucleotide sequence ID" value="NZ_AZGA01000049.1"/>
</dbReference>
<dbReference type="AlphaFoldDB" id="A0A0R1XUF4"/>
<keyword evidence="11" id="KW-1185">Reference proteome</keyword>
<organism evidence="10 11">
    <name type="scientific">Agrilactobacillus composti DSM 18527 = JCM 14202</name>
    <dbReference type="NCBI Taxonomy" id="1423734"/>
    <lineage>
        <taxon>Bacteria</taxon>
        <taxon>Bacillati</taxon>
        <taxon>Bacillota</taxon>
        <taxon>Bacilli</taxon>
        <taxon>Lactobacillales</taxon>
        <taxon>Lactobacillaceae</taxon>
        <taxon>Agrilactobacillus</taxon>
    </lineage>
</organism>
<evidence type="ECO:0000256" key="3">
    <source>
        <dbReference type="ARBA" id="ARBA00012755"/>
    </source>
</evidence>
<dbReference type="FunFam" id="3.20.20.70:FF:000118">
    <property type="entry name" value="Alpha-galactosidase"/>
    <property type="match status" value="1"/>
</dbReference>
<dbReference type="Pfam" id="PF02065">
    <property type="entry name" value="Melibiase"/>
    <property type="match status" value="1"/>
</dbReference>
<dbReference type="InterPro" id="IPR013785">
    <property type="entry name" value="Aldolase_TIM"/>
</dbReference>
<dbReference type="Pfam" id="PF16874">
    <property type="entry name" value="Glyco_hydro_36C"/>
    <property type="match status" value="1"/>
</dbReference>
<feature type="active site" description="Proton donor" evidence="7">
    <location>
        <position position="557"/>
    </location>
</feature>
<dbReference type="EC" id="3.2.1.22" evidence="3 6"/>
<keyword evidence="5 6" id="KW-0326">Glycosidase</keyword>
<feature type="active site" description="Nucleophile" evidence="7">
    <location>
        <position position="487"/>
    </location>
</feature>
<dbReference type="InterPro" id="IPR031705">
    <property type="entry name" value="Glyco_hydro_36_C"/>
</dbReference>
<dbReference type="InterPro" id="IPR002252">
    <property type="entry name" value="Glyco_hydro_36"/>
</dbReference>
<evidence type="ECO:0000256" key="1">
    <source>
        <dbReference type="ARBA" id="ARBA00001255"/>
    </source>
</evidence>
<evidence type="ECO:0000313" key="11">
    <source>
        <dbReference type="Proteomes" id="UP000051236"/>
    </source>
</evidence>
<dbReference type="CDD" id="cd14791">
    <property type="entry name" value="GH36"/>
    <property type="match status" value="1"/>
</dbReference>
<reference evidence="10 11" key="1">
    <citation type="journal article" date="2015" name="Genome Announc.">
        <title>Expanding the biotechnology potential of lactobacilli through comparative genomics of 213 strains and associated genera.</title>
        <authorList>
            <person name="Sun Z."/>
            <person name="Harris H.M."/>
            <person name="McCann A."/>
            <person name="Guo C."/>
            <person name="Argimon S."/>
            <person name="Zhang W."/>
            <person name="Yang X."/>
            <person name="Jeffery I.B."/>
            <person name="Cooney J.C."/>
            <person name="Kagawa T.F."/>
            <person name="Liu W."/>
            <person name="Song Y."/>
            <person name="Salvetti E."/>
            <person name="Wrobel A."/>
            <person name="Rasinkangas P."/>
            <person name="Parkhill J."/>
            <person name="Rea M.C."/>
            <person name="O'Sullivan O."/>
            <person name="Ritari J."/>
            <person name="Douillard F.P."/>
            <person name="Paul Ross R."/>
            <person name="Yang R."/>
            <person name="Briner A.E."/>
            <person name="Felis G.E."/>
            <person name="de Vos W.M."/>
            <person name="Barrangou R."/>
            <person name="Klaenhammer T.R."/>
            <person name="Caufield P.W."/>
            <person name="Cui Y."/>
            <person name="Zhang H."/>
            <person name="O'Toole P.W."/>
        </authorList>
    </citation>
    <scope>NUCLEOTIDE SEQUENCE [LARGE SCALE GENOMIC DNA]</scope>
    <source>
        <strain evidence="10 11">DSM 18527</strain>
    </source>
</reference>
<dbReference type="InterPro" id="IPR013780">
    <property type="entry name" value="Glyco_hydro_b"/>
</dbReference>
<dbReference type="eggNOG" id="COG3345">
    <property type="taxonomic scope" value="Bacteria"/>
</dbReference>
<dbReference type="Pfam" id="PF16875">
    <property type="entry name" value="Glyco_hydro_36N"/>
    <property type="match status" value="1"/>
</dbReference>
<keyword evidence="4 6" id="KW-0378">Hydrolase</keyword>
<comment type="caution">
    <text evidence="10">The sequence shown here is derived from an EMBL/GenBank/DDBJ whole genome shotgun (WGS) entry which is preliminary data.</text>
</comment>
<dbReference type="InterPro" id="IPR017853">
    <property type="entry name" value="GH"/>
</dbReference>
<dbReference type="Gene3D" id="2.60.40.1180">
    <property type="entry name" value="Golgi alpha-mannosidase II"/>
    <property type="match status" value="1"/>
</dbReference>
<evidence type="ECO:0000256" key="2">
    <source>
        <dbReference type="ARBA" id="ARBA00006202"/>
    </source>
</evidence>
<feature type="domain" description="Glycosyl hydrolase family 36 C-terminal" evidence="8">
    <location>
        <begin position="657"/>
        <end position="730"/>
    </location>
</feature>
<dbReference type="InterPro" id="IPR031704">
    <property type="entry name" value="Glyco_hydro_36_N"/>
</dbReference>
<dbReference type="STRING" id="1423734.FC83_GL002788"/>
<evidence type="ECO:0000256" key="5">
    <source>
        <dbReference type="ARBA" id="ARBA00023295"/>
    </source>
</evidence>
<dbReference type="Gene3D" id="3.20.20.70">
    <property type="entry name" value="Aldolase class I"/>
    <property type="match status" value="1"/>
</dbReference>
<dbReference type="PATRIC" id="fig|1423734.3.peg.2833"/>
<dbReference type="PANTHER" id="PTHR43053">
    <property type="entry name" value="GLYCOSIDASE FAMILY 31"/>
    <property type="match status" value="1"/>
</dbReference>
<gene>
    <name evidence="10" type="ORF">FC83_GL002788</name>
</gene>
<dbReference type="EMBL" id="AZGA01000049">
    <property type="protein sequence ID" value="KRM33537.1"/>
    <property type="molecule type" value="Genomic_DNA"/>
</dbReference>
<dbReference type="InterPro" id="IPR000111">
    <property type="entry name" value="Glyco_hydro_27/36_CS"/>
</dbReference>
<evidence type="ECO:0000256" key="4">
    <source>
        <dbReference type="ARBA" id="ARBA00022801"/>
    </source>
</evidence>
<evidence type="ECO:0000259" key="9">
    <source>
        <dbReference type="Pfam" id="PF16875"/>
    </source>
</evidence>
<dbReference type="PROSITE" id="PS00512">
    <property type="entry name" value="ALPHA_GALACTOSIDASE"/>
    <property type="match status" value="1"/>
</dbReference>
<dbReference type="Gene3D" id="2.70.98.60">
    <property type="entry name" value="alpha-galactosidase from lactobacil brevis"/>
    <property type="match status" value="1"/>
</dbReference>